<dbReference type="GO" id="GO:0005840">
    <property type="term" value="C:ribosome"/>
    <property type="evidence" value="ECO:0007669"/>
    <property type="project" value="UniProtKB-KW"/>
</dbReference>
<keyword evidence="2 7" id="KW-0689">Ribosomal protein</keyword>
<evidence type="ECO:0000313" key="8">
    <source>
        <dbReference type="Proteomes" id="UP001146793"/>
    </source>
</evidence>
<evidence type="ECO:0000256" key="6">
    <source>
        <dbReference type="SAM" id="MobiDB-lite"/>
    </source>
</evidence>
<sequence length="111" mass="12975">MALVKETKSLLNDKTKVRGRAGMLGDKFTINLKKCQDPYHLCSTIFQNIFKNITKIYFKVNQTRDYLTPISSTKESYELRYLNIHDDEDIKESRSESDVNESDESDEDEEN</sequence>
<accession>A0AAV7YQ42</accession>
<dbReference type="Proteomes" id="UP001146793">
    <property type="component" value="Unassembled WGS sequence"/>
</dbReference>
<evidence type="ECO:0000313" key="7">
    <source>
        <dbReference type="EMBL" id="KAJ3431060.1"/>
    </source>
</evidence>
<dbReference type="GO" id="GO:1990904">
    <property type="term" value="C:ribonucleoprotein complex"/>
    <property type="evidence" value="ECO:0007669"/>
    <property type="project" value="UniProtKB-KW"/>
</dbReference>
<gene>
    <name evidence="7" type="ORF">M0812_02736</name>
</gene>
<evidence type="ECO:0000256" key="3">
    <source>
        <dbReference type="ARBA" id="ARBA00023274"/>
    </source>
</evidence>
<name>A0AAV7YQ42_9EUKA</name>
<feature type="compositionally biased region" description="Acidic residues" evidence="6">
    <location>
        <begin position="98"/>
        <end position="111"/>
    </location>
</feature>
<reference evidence="7" key="1">
    <citation type="submission" date="2022-08" db="EMBL/GenBank/DDBJ databases">
        <title>Novel sulphate-reducing endosymbionts in the free-living metamonad Anaeramoeba.</title>
        <authorList>
            <person name="Jerlstrom-Hultqvist J."/>
            <person name="Cepicka I."/>
            <person name="Gallot-Lavallee L."/>
            <person name="Salas-Leiva D."/>
            <person name="Curtis B.A."/>
            <person name="Zahonova K."/>
            <person name="Pipaliya S."/>
            <person name="Dacks J."/>
            <person name="Roger A.J."/>
        </authorList>
    </citation>
    <scope>NUCLEOTIDE SEQUENCE</scope>
    <source>
        <strain evidence="7">Busselton2</strain>
    </source>
</reference>
<feature type="region of interest" description="Disordered" evidence="6">
    <location>
        <begin position="90"/>
        <end position="111"/>
    </location>
</feature>
<keyword evidence="3" id="KW-0687">Ribonucleoprotein</keyword>
<evidence type="ECO:0000256" key="4">
    <source>
        <dbReference type="ARBA" id="ARBA00040613"/>
    </source>
</evidence>
<comment type="similarity">
    <text evidence="1">Belongs to the eukaryotic ribosomal protein eL22 family.</text>
</comment>
<dbReference type="Gene3D" id="3.30.1360.210">
    <property type="match status" value="1"/>
</dbReference>
<dbReference type="Pfam" id="PF01776">
    <property type="entry name" value="Ribosomal_L22e"/>
    <property type="match status" value="1"/>
</dbReference>
<protein>
    <recommendedName>
        <fullName evidence="4">Large ribosomal subunit protein eL22</fullName>
    </recommendedName>
    <alternativeName>
        <fullName evidence="5">60S ribosomal protein L22</fullName>
    </alternativeName>
</protein>
<comment type="caution">
    <text evidence="7">The sequence shown here is derived from an EMBL/GenBank/DDBJ whole genome shotgun (WGS) entry which is preliminary data.</text>
</comment>
<dbReference type="GO" id="GO:0003723">
    <property type="term" value="F:RNA binding"/>
    <property type="evidence" value="ECO:0007669"/>
    <property type="project" value="TreeGrafter"/>
</dbReference>
<dbReference type="InterPro" id="IPR002671">
    <property type="entry name" value="Ribosomal_eL22"/>
</dbReference>
<dbReference type="EMBL" id="JANTQA010000048">
    <property type="protein sequence ID" value="KAJ3431060.1"/>
    <property type="molecule type" value="Genomic_DNA"/>
</dbReference>
<evidence type="ECO:0000256" key="2">
    <source>
        <dbReference type="ARBA" id="ARBA00022980"/>
    </source>
</evidence>
<dbReference type="PANTHER" id="PTHR10064:SF0">
    <property type="entry name" value="FI24544P1-RELATED"/>
    <property type="match status" value="1"/>
</dbReference>
<dbReference type="GO" id="GO:0003735">
    <property type="term" value="F:structural constituent of ribosome"/>
    <property type="evidence" value="ECO:0007669"/>
    <property type="project" value="InterPro"/>
</dbReference>
<proteinExistence type="inferred from homology"/>
<dbReference type="AlphaFoldDB" id="A0AAV7YQ42"/>
<dbReference type="PANTHER" id="PTHR10064">
    <property type="entry name" value="60S RIBOSOMAL PROTEIN L22"/>
    <property type="match status" value="1"/>
</dbReference>
<dbReference type="GO" id="GO:0002181">
    <property type="term" value="P:cytoplasmic translation"/>
    <property type="evidence" value="ECO:0007669"/>
    <property type="project" value="TreeGrafter"/>
</dbReference>
<evidence type="ECO:0000256" key="5">
    <source>
        <dbReference type="ARBA" id="ARBA00041214"/>
    </source>
</evidence>
<organism evidence="7 8">
    <name type="scientific">Anaeramoeba flamelloides</name>
    <dbReference type="NCBI Taxonomy" id="1746091"/>
    <lineage>
        <taxon>Eukaryota</taxon>
        <taxon>Metamonada</taxon>
        <taxon>Anaeramoebidae</taxon>
        <taxon>Anaeramoeba</taxon>
    </lineage>
</organism>
<evidence type="ECO:0000256" key="1">
    <source>
        <dbReference type="ARBA" id="ARBA00007817"/>
    </source>
</evidence>
<dbReference type="InterPro" id="IPR038526">
    <property type="entry name" value="Ribosomal_eL22_sf"/>
</dbReference>